<evidence type="ECO:0000313" key="3">
    <source>
        <dbReference type="Proteomes" id="UP000321583"/>
    </source>
</evidence>
<dbReference type="OrthoDB" id="9787933at2"/>
<feature type="domain" description="Dienelactone hydrolase" evidence="1">
    <location>
        <begin position="16"/>
        <end position="231"/>
    </location>
</feature>
<dbReference type="EMBL" id="VLJS01000070">
    <property type="protein sequence ID" value="TWH09263.1"/>
    <property type="molecule type" value="Genomic_DNA"/>
</dbReference>
<dbReference type="RefSeq" id="WP_019399901.1">
    <property type="nucleotide sequence ID" value="NZ_VLJS01000070.1"/>
</dbReference>
<accession>A0A562DI65</accession>
<dbReference type="GO" id="GO:0016787">
    <property type="term" value="F:hydrolase activity"/>
    <property type="evidence" value="ECO:0007669"/>
    <property type="project" value="InterPro"/>
</dbReference>
<dbReference type="Gene3D" id="3.40.50.1820">
    <property type="entry name" value="alpha/beta hydrolase"/>
    <property type="match status" value="1"/>
</dbReference>
<dbReference type="AlphaFoldDB" id="A0A562DI65"/>
<reference evidence="2 3" key="1">
    <citation type="submission" date="2019-07" db="EMBL/GenBank/DDBJ databases">
        <title>Genome sequencing of lignin-degrading bacterial isolates.</title>
        <authorList>
            <person name="Gladden J."/>
        </authorList>
    </citation>
    <scope>NUCLEOTIDE SEQUENCE [LARGE SCALE GENOMIC DNA]</scope>
    <source>
        <strain evidence="2 3">J19</strain>
    </source>
</reference>
<dbReference type="PANTHER" id="PTHR46623:SF6">
    <property type="entry name" value="ALPHA_BETA-HYDROLASES SUPERFAMILY PROTEIN"/>
    <property type="match status" value="1"/>
</dbReference>
<sequence>MGQWIQLDTPRGQVATWQAGPPSAPRGGLVVIQEIFGVNPHIRAVAEDFVSEGYAVLAPAFFDPVEPGVELGYDEAGFAHGRKLAGELGFDAALQILDAAAQRLRRYLGAFNEPRGAVGTVGYCWGGTLAMLGALRLGLPSVSYYGARNTAFLDDPALVASPRAPVMFHFGEQDPSIPPEAVEQHRLKLPGMPVHTYPAGHAFNREVDPKAYDKPSARLARERTLAFFAEHLQ</sequence>
<keyword evidence="3" id="KW-1185">Reference proteome</keyword>
<dbReference type="InterPro" id="IPR051049">
    <property type="entry name" value="Dienelactone_hydrolase-like"/>
</dbReference>
<dbReference type="SUPFAM" id="SSF53474">
    <property type="entry name" value="alpha/beta-Hydrolases"/>
    <property type="match status" value="1"/>
</dbReference>
<comment type="caution">
    <text evidence="2">The sequence shown here is derived from an EMBL/GenBank/DDBJ whole genome shotgun (WGS) entry which is preliminary data.</text>
</comment>
<dbReference type="Pfam" id="PF01738">
    <property type="entry name" value="DLH"/>
    <property type="match status" value="1"/>
</dbReference>
<dbReference type="InterPro" id="IPR029058">
    <property type="entry name" value="AB_hydrolase_fold"/>
</dbReference>
<name>A0A562DI65_9GAMM</name>
<evidence type="ECO:0000313" key="2">
    <source>
        <dbReference type="EMBL" id="TWH09263.1"/>
    </source>
</evidence>
<dbReference type="Proteomes" id="UP000321583">
    <property type="component" value="Unassembled WGS sequence"/>
</dbReference>
<protein>
    <submittedName>
        <fullName evidence="2">Carboxymethylenebutenolidase</fullName>
    </submittedName>
</protein>
<evidence type="ECO:0000259" key="1">
    <source>
        <dbReference type="Pfam" id="PF01738"/>
    </source>
</evidence>
<dbReference type="InterPro" id="IPR002925">
    <property type="entry name" value="Dienelactn_hydro"/>
</dbReference>
<gene>
    <name evidence="2" type="ORF">L613_004000000150</name>
</gene>
<organism evidence="2 3">
    <name type="scientific">Pseudoxanthomonas taiwanensis J19</name>
    <dbReference type="NCBI Taxonomy" id="935569"/>
    <lineage>
        <taxon>Bacteria</taxon>
        <taxon>Pseudomonadati</taxon>
        <taxon>Pseudomonadota</taxon>
        <taxon>Gammaproteobacteria</taxon>
        <taxon>Lysobacterales</taxon>
        <taxon>Lysobacteraceae</taxon>
        <taxon>Pseudoxanthomonas</taxon>
    </lineage>
</organism>
<proteinExistence type="predicted"/>
<dbReference type="PANTHER" id="PTHR46623">
    <property type="entry name" value="CARBOXYMETHYLENEBUTENOLIDASE-RELATED"/>
    <property type="match status" value="1"/>
</dbReference>